<organism evidence="1">
    <name type="scientific">Anguilla anguilla</name>
    <name type="common">European freshwater eel</name>
    <name type="synonym">Muraena anguilla</name>
    <dbReference type="NCBI Taxonomy" id="7936"/>
    <lineage>
        <taxon>Eukaryota</taxon>
        <taxon>Metazoa</taxon>
        <taxon>Chordata</taxon>
        <taxon>Craniata</taxon>
        <taxon>Vertebrata</taxon>
        <taxon>Euteleostomi</taxon>
        <taxon>Actinopterygii</taxon>
        <taxon>Neopterygii</taxon>
        <taxon>Teleostei</taxon>
        <taxon>Anguilliformes</taxon>
        <taxon>Anguillidae</taxon>
        <taxon>Anguilla</taxon>
    </lineage>
</organism>
<dbReference type="EMBL" id="GBXM01020703">
    <property type="protein sequence ID" value="JAH87874.1"/>
    <property type="molecule type" value="Transcribed_RNA"/>
</dbReference>
<reference evidence="1" key="1">
    <citation type="submission" date="2014-11" db="EMBL/GenBank/DDBJ databases">
        <authorList>
            <person name="Amaro Gonzalez C."/>
        </authorList>
    </citation>
    <scope>NUCLEOTIDE SEQUENCE</scope>
</reference>
<name>A0A0E9WBW0_ANGAN</name>
<protein>
    <submittedName>
        <fullName evidence="1">Uncharacterized protein</fullName>
    </submittedName>
</protein>
<reference evidence="1" key="2">
    <citation type="journal article" date="2015" name="Fish Shellfish Immunol.">
        <title>Early steps in the European eel (Anguilla anguilla)-Vibrio vulnificus interaction in the gills: Role of the RtxA13 toxin.</title>
        <authorList>
            <person name="Callol A."/>
            <person name="Pajuelo D."/>
            <person name="Ebbesson L."/>
            <person name="Teles M."/>
            <person name="MacKenzie S."/>
            <person name="Amaro C."/>
        </authorList>
    </citation>
    <scope>NUCLEOTIDE SEQUENCE</scope>
</reference>
<sequence length="46" mass="5327">MIWYGQHLNAIYEQKIEKVGVVVSNYLPVSSTWVILDLLAIPFQLH</sequence>
<accession>A0A0E9WBW0</accession>
<evidence type="ECO:0000313" key="1">
    <source>
        <dbReference type="EMBL" id="JAH87874.1"/>
    </source>
</evidence>
<dbReference type="AlphaFoldDB" id="A0A0E9WBW0"/>
<proteinExistence type="predicted"/>